<dbReference type="AlphaFoldDB" id="A0A9X1MMA3"/>
<organism evidence="1 2">
    <name type="scientific">Blastopirellula sediminis</name>
    <dbReference type="NCBI Taxonomy" id="2894196"/>
    <lineage>
        <taxon>Bacteria</taxon>
        <taxon>Pseudomonadati</taxon>
        <taxon>Planctomycetota</taxon>
        <taxon>Planctomycetia</taxon>
        <taxon>Pirellulales</taxon>
        <taxon>Pirellulaceae</taxon>
        <taxon>Blastopirellula</taxon>
    </lineage>
</organism>
<sequence>MVVGQGWNFVFSRIVCGSFALFVLLGTLAPAKAQYGQTPLAESVEIPRDRLQAIEDELRYLRARDVERQAWESSVAEKFPASGTVLASNYEAIQPSSCGCNSLEFPAESYGCSCNCNCCQCYPCQCPLDPAPCIECPHVSTLSPYFNVSFFGALKLDMIFGGARAISPGTPFFLFPGPTPGFDDNYVSVHARQSTLGAAFAGPQFGGFQSGGQVIVMFFNDNVIADQYGILPLQAYGDLRNEDWRFAAGLQFDVFAPGTPTVLPFSSLAGSGNSGNAFRGQLRLERFITVSDVKQWTIQTALSEPVVSTINPDFRLLEDNGWPNIEGRIALGLGAMEGQGPAAKRPFEVGASAVVGQLRDTDPGVRQVVANVFGISTDLRWKLTDCYGIAGELYAGQGLGTYNGAVLQNVNSTTLQAIRSSGGFGEFYYYWTPCLHSHFGYGVDNPINRDVNVFGRTFNSTYYANALWDVNATFRIGFELTYRETQYRGLNDNEGAGLQTQFQWAF</sequence>
<protein>
    <recommendedName>
        <fullName evidence="3">Porin</fullName>
    </recommendedName>
</protein>
<dbReference type="Proteomes" id="UP001139103">
    <property type="component" value="Unassembled WGS sequence"/>
</dbReference>
<proteinExistence type="predicted"/>
<dbReference type="RefSeq" id="WP_230218355.1">
    <property type="nucleotide sequence ID" value="NZ_JAJKFT010000004.1"/>
</dbReference>
<evidence type="ECO:0000313" key="2">
    <source>
        <dbReference type="Proteomes" id="UP001139103"/>
    </source>
</evidence>
<gene>
    <name evidence="1" type="ORF">LOC68_10685</name>
</gene>
<evidence type="ECO:0008006" key="3">
    <source>
        <dbReference type="Google" id="ProtNLM"/>
    </source>
</evidence>
<name>A0A9X1MMA3_9BACT</name>
<accession>A0A9X1MMA3</accession>
<evidence type="ECO:0000313" key="1">
    <source>
        <dbReference type="EMBL" id="MCC9628865.1"/>
    </source>
</evidence>
<reference evidence="1" key="1">
    <citation type="submission" date="2021-11" db="EMBL/GenBank/DDBJ databases">
        <title>Genome sequence.</title>
        <authorList>
            <person name="Sun Q."/>
        </authorList>
    </citation>
    <scope>NUCLEOTIDE SEQUENCE</scope>
    <source>
        <strain evidence="1">JC732</strain>
    </source>
</reference>
<keyword evidence="2" id="KW-1185">Reference proteome</keyword>
<comment type="caution">
    <text evidence="1">The sequence shown here is derived from an EMBL/GenBank/DDBJ whole genome shotgun (WGS) entry which is preliminary data.</text>
</comment>
<dbReference type="EMBL" id="JAJKFT010000004">
    <property type="protein sequence ID" value="MCC9628865.1"/>
    <property type="molecule type" value="Genomic_DNA"/>
</dbReference>